<sequence>MLASGGQPADLHNAQLVIGQEVDTSLSTKGTDLRVERVVVTNENVLGKRIRDLHFKERYDVVISRLNRAGSNWLPVAISACSSAISSTWWGVRPQLMPLPMCWGMRSKNCNRFRCCRCLLVSGLGVLLGSIPVFVPGFPAALKLGLAGGPLIMALILGRIGSIGKLYWFYAAKCQPRAAGAGDRGCSSRSLSEIWWGFL</sequence>
<evidence type="ECO:0000313" key="11">
    <source>
        <dbReference type="Proteomes" id="UP000254817"/>
    </source>
</evidence>
<comment type="similarity">
    <text evidence="2">Belongs to the AAE transporter (TC 2.A.81) family.</text>
</comment>
<organism evidence="10 11">
    <name type="scientific">Escherichia coli</name>
    <dbReference type="NCBI Taxonomy" id="562"/>
    <lineage>
        <taxon>Bacteria</taxon>
        <taxon>Pseudomonadati</taxon>
        <taxon>Pseudomonadota</taxon>
        <taxon>Gammaproteobacteria</taxon>
        <taxon>Enterobacterales</taxon>
        <taxon>Enterobacteriaceae</taxon>
        <taxon>Escherichia</taxon>
    </lineage>
</organism>
<evidence type="ECO:0000313" key="10">
    <source>
        <dbReference type="EMBL" id="STG51360.1"/>
    </source>
</evidence>
<keyword evidence="7 8" id="KW-0472">Membrane</keyword>
<proteinExistence type="inferred from homology"/>
<dbReference type="InterPro" id="IPR036721">
    <property type="entry name" value="RCK_C_sf"/>
</dbReference>
<dbReference type="InterPro" id="IPR006512">
    <property type="entry name" value="YidE_YbjL"/>
</dbReference>
<evidence type="ECO:0000256" key="1">
    <source>
        <dbReference type="ARBA" id="ARBA00004651"/>
    </source>
</evidence>
<dbReference type="GO" id="GO:0005886">
    <property type="term" value="C:plasma membrane"/>
    <property type="evidence" value="ECO:0007669"/>
    <property type="project" value="UniProtKB-SubCell"/>
</dbReference>
<name>A0A376MMJ6_ECOLX</name>
<feature type="transmembrane region" description="Helical" evidence="8">
    <location>
        <begin position="113"/>
        <end position="134"/>
    </location>
</feature>
<dbReference type="PANTHER" id="PTHR30445">
    <property type="entry name" value="K(+)_H(+) ANTIPORTER SUBUNIT KHTT"/>
    <property type="match status" value="1"/>
</dbReference>
<dbReference type="Proteomes" id="UP000254817">
    <property type="component" value="Unassembled WGS sequence"/>
</dbReference>
<keyword evidence="5 8" id="KW-0812">Transmembrane</keyword>
<keyword evidence="3" id="KW-0813">Transport</keyword>
<reference evidence="10 11" key="1">
    <citation type="submission" date="2018-06" db="EMBL/GenBank/DDBJ databases">
        <authorList>
            <consortium name="Pathogen Informatics"/>
            <person name="Doyle S."/>
        </authorList>
    </citation>
    <scope>NUCLEOTIDE SEQUENCE [LARGE SCALE GENOMIC DNA]</scope>
    <source>
        <strain evidence="10 11">NCTC11112</strain>
    </source>
</reference>
<gene>
    <name evidence="10" type="primary">yidE_2</name>
    <name evidence="10" type="ORF">NCTC11112_01796</name>
</gene>
<keyword evidence="4" id="KW-1003">Cell membrane</keyword>
<protein>
    <submittedName>
        <fullName evidence="10">Putative transport protein YidE</fullName>
    </submittedName>
</protein>
<dbReference type="Pfam" id="PF06826">
    <property type="entry name" value="Asp-Al_Ex"/>
    <property type="match status" value="1"/>
</dbReference>
<evidence type="ECO:0000256" key="6">
    <source>
        <dbReference type="ARBA" id="ARBA00022989"/>
    </source>
</evidence>
<evidence type="ECO:0000256" key="4">
    <source>
        <dbReference type="ARBA" id="ARBA00022475"/>
    </source>
</evidence>
<feature type="domain" description="YidE/YbjL duplication" evidence="9">
    <location>
        <begin position="120"/>
        <end position="167"/>
    </location>
</feature>
<dbReference type="SUPFAM" id="SSF116726">
    <property type="entry name" value="TrkA C-terminal domain-like"/>
    <property type="match status" value="1"/>
</dbReference>
<evidence type="ECO:0000256" key="5">
    <source>
        <dbReference type="ARBA" id="ARBA00022692"/>
    </source>
</evidence>
<dbReference type="GO" id="GO:0006813">
    <property type="term" value="P:potassium ion transport"/>
    <property type="evidence" value="ECO:0007669"/>
    <property type="project" value="InterPro"/>
</dbReference>
<evidence type="ECO:0000256" key="8">
    <source>
        <dbReference type="SAM" id="Phobius"/>
    </source>
</evidence>
<evidence type="ECO:0000256" key="2">
    <source>
        <dbReference type="ARBA" id="ARBA00009854"/>
    </source>
</evidence>
<evidence type="ECO:0000259" key="9">
    <source>
        <dbReference type="Pfam" id="PF06826"/>
    </source>
</evidence>
<keyword evidence="6 8" id="KW-1133">Transmembrane helix</keyword>
<evidence type="ECO:0000256" key="7">
    <source>
        <dbReference type="ARBA" id="ARBA00023136"/>
    </source>
</evidence>
<dbReference type="EMBL" id="UGAW01000001">
    <property type="protein sequence ID" value="STG51360.1"/>
    <property type="molecule type" value="Genomic_DNA"/>
</dbReference>
<dbReference type="InterPro" id="IPR050144">
    <property type="entry name" value="AAE_transporter"/>
</dbReference>
<evidence type="ECO:0000256" key="3">
    <source>
        <dbReference type="ARBA" id="ARBA00022448"/>
    </source>
</evidence>
<comment type="subcellular location">
    <subcellularLocation>
        <location evidence="1">Cell membrane</location>
        <topology evidence="1">Multi-pass membrane protein</topology>
    </subcellularLocation>
</comment>
<accession>A0A376MMJ6</accession>
<dbReference type="PANTHER" id="PTHR30445:SF3">
    <property type="entry name" value="TRANSPORT PROTEIN YIDE-RELATED"/>
    <property type="match status" value="1"/>
</dbReference>
<dbReference type="AlphaFoldDB" id="A0A376MMJ6"/>